<proteinExistence type="predicted"/>
<keyword evidence="1" id="KW-1133">Transmembrane helix</keyword>
<gene>
    <name evidence="2" type="ORF">ODALV1_LOCUS7398</name>
</gene>
<protein>
    <recommendedName>
        <fullName evidence="4">RING-type domain-containing protein</fullName>
    </recommendedName>
</protein>
<evidence type="ECO:0008006" key="4">
    <source>
        <dbReference type="Google" id="ProtNLM"/>
    </source>
</evidence>
<organism evidence="2 3">
    <name type="scientific">Orchesella dallaii</name>
    <dbReference type="NCBI Taxonomy" id="48710"/>
    <lineage>
        <taxon>Eukaryota</taxon>
        <taxon>Metazoa</taxon>
        <taxon>Ecdysozoa</taxon>
        <taxon>Arthropoda</taxon>
        <taxon>Hexapoda</taxon>
        <taxon>Collembola</taxon>
        <taxon>Entomobryomorpha</taxon>
        <taxon>Entomobryoidea</taxon>
        <taxon>Orchesellidae</taxon>
        <taxon>Orchesellinae</taxon>
        <taxon>Orchesella</taxon>
    </lineage>
</organism>
<feature type="transmembrane region" description="Helical" evidence="1">
    <location>
        <begin position="297"/>
        <end position="315"/>
    </location>
</feature>
<comment type="caution">
    <text evidence="2">The sequence shown here is derived from an EMBL/GenBank/DDBJ whole genome shotgun (WGS) entry which is preliminary data.</text>
</comment>
<dbReference type="EMBL" id="CAXLJM020000023">
    <property type="protein sequence ID" value="CAL8089510.1"/>
    <property type="molecule type" value="Genomic_DNA"/>
</dbReference>
<keyword evidence="1" id="KW-0812">Transmembrane</keyword>
<sequence length="316" mass="36683">MPDNNNGVKKRKVIASTFGTEEYSYQLSSHEMEDSKKHQKISKAKYKWLRRMTLEVNKFPYSNTKTLGLYSFDRNELEWYYKEIRLLADKVLDILECPVCEDTIKKAVMPGCGCDNPLACCSKCWMEAGSICLNCKQKCTSIPFEPVDEIIRECHLFLKERGYKNDKKISDGELKRISESYHQFLKQSEMQLMCNYCFGTLENTITINCGNDMRSPVCTGCHELYMECYTYCTDFSAYPTFDLLNKEYFQFFSRVLAYCTSSKVQVYTDPYPNVKQPSCFKLRVMERKGVKTKVFGVFKKAIVVAACAYFVAYLVL</sequence>
<reference evidence="2 3" key="1">
    <citation type="submission" date="2024-08" db="EMBL/GenBank/DDBJ databases">
        <authorList>
            <person name="Cucini C."/>
            <person name="Frati F."/>
        </authorList>
    </citation>
    <scope>NUCLEOTIDE SEQUENCE [LARGE SCALE GENOMIC DNA]</scope>
</reference>
<evidence type="ECO:0000313" key="2">
    <source>
        <dbReference type="EMBL" id="CAL8089510.1"/>
    </source>
</evidence>
<evidence type="ECO:0000256" key="1">
    <source>
        <dbReference type="SAM" id="Phobius"/>
    </source>
</evidence>
<keyword evidence="1" id="KW-0472">Membrane</keyword>
<accession>A0ABP1Q6G0</accession>
<name>A0ABP1Q6G0_9HEXA</name>
<keyword evidence="3" id="KW-1185">Reference proteome</keyword>
<evidence type="ECO:0000313" key="3">
    <source>
        <dbReference type="Proteomes" id="UP001642540"/>
    </source>
</evidence>
<dbReference type="Proteomes" id="UP001642540">
    <property type="component" value="Unassembled WGS sequence"/>
</dbReference>